<name>A0A0F7SNV1_PHARH</name>
<feature type="region of interest" description="Disordered" evidence="1">
    <location>
        <begin position="420"/>
        <end position="442"/>
    </location>
</feature>
<dbReference type="AlphaFoldDB" id="A0A0F7SNV1"/>
<feature type="compositionally biased region" description="Basic and acidic residues" evidence="1">
    <location>
        <begin position="243"/>
        <end position="258"/>
    </location>
</feature>
<feature type="compositionally biased region" description="Acidic residues" evidence="1">
    <location>
        <begin position="263"/>
        <end position="277"/>
    </location>
</feature>
<feature type="compositionally biased region" description="Basic and acidic residues" evidence="1">
    <location>
        <begin position="564"/>
        <end position="581"/>
    </location>
</feature>
<feature type="compositionally biased region" description="Acidic residues" evidence="1">
    <location>
        <begin position="288"/>
        <end position="301"/>
    </location>
</feature>
<feature type="region of interest" description="Disordered" evidence="1">
    <location>
        <begin position="1"/>
        <end position="29"/>
    </location>
</feature>
<evidence type="ECO:0000256" key="1">
    <source>
        <dbReference type="SAM" id="MobiDB-lite"/>
    </source>
</evidence>
<feature type="compositionally biased region" description="Low complexity" evidence="1">
    <location>
        <begin position="144"/>
        <end position="158"/>
    </location>
</feature>
<feature type="compositionally biased region" description="Low complexity" evidence="1">
    <location>
        <begin position="485"/>
        <end position="510"/>
    </location>
</feature>
<feature type="region of interest" description="Disordered" evidence="1">
    <location>
        <begin position="485"/>
        <end position="581"/>
    </location>
</feature>
<feature type="region of interest" description="Disordered" evidence="1">
    <location>
        <begin position="144"/>
        <end position="333"/>
    </location>
</feature>
<dbReference type="EMBL" id="LN483124">
    <property type="protein sequence ID" value="CED82354.1"/>
    <property type="molecule type" value="Genomic_DNA"/>
</dbReference>
<dbReference type="PANTHER" id="PTHR35711:SF1">
    <property type="entry name" value="ECTODERMAL, ISOFORM F"/>
    <property type="match status" value="1"/>
</dbReference>
<sequence>MGRRTHSGNSSLRTNTSSSSSSSSDGPSRTLRSILTAKLARGVIESLVHVMVFESSCSPADQTRSFEETMTRMIDRFDSKDVRVQRSLSRLLKIFWIEQKRIDAALHSFSSTAASGSTSTGRPPHVPVVFPRSRSNIPLPMSNQARAAGAGDANTTTNPLIPPHRFIPLVNRGSTSRPLGAVSFLDRARPRSRPTIPTNGPTFSDFFSENDEHDDDDDDENGEDDEFGLREETDPIDLISDPTGDHRTPVDTGLDSHHWGFAPDDDGDDEDQEEEDIDHGWVHTGNVNEDESEEDEDDDDGDYRPSVGVGRSESNGIADEETDEPPPFSRARRFTDLLRPSAGLRTGLLRTGGPLGIRASSRDLGLRRLGSLNYIIGDEDENENDDDEDDADGGIDTAIIIGQEGGNDLDRTLTSRTRQTLGSRPNTFVRPRRAPPGPTAPLEEHYQYASYIRDMAVSDDPLVAGRARSPLPSLSSSWMSIIQHLAPTSTSRPSPSPTLPASSSSIQPSSNILPASDVNTETITTTSSDPPADLPARSAPALGSLNTSELRLNPEERNEFEDASAERRAQSRFGREDRVRS</sequence>
<dbReference type="PANTHER" id="PTHR35711">
    <property type="entry name" value="EXPRESSED PROTEIN"/>
    <property type="match status" value="1"/>
</dbReference>
<protein>
    <submittedName>
        <fullName evidence="2">Uncharacterized protein</fullName>
    </submittedName>
</protein>
<feature type="compositionally biased region" description="Polar residues" evidence="1">
    <location>
        <begin position="511"/>
        <end position="529"/>
    </location>
</feature>
<proteinExistence type="predicted"/>
<organism evidence="2">
    <name type="scientific">Phaffia rhodozyma</name>
    <name type="common">Yeast</name>
    <name type="synonym">Xanthophyllomyces dendrorhous</name>
    <dbReference type="NCBI Taxonomy" id="264483"/>
    <lineage>
        <taxon>Eukaryota</taxon>
        <taxon>Fungi</taxon>
        <taxon>Dikarya</taxon>
        <taxon>Basidiomycota</taxon>
        <taxon>Agaricomycotina</taxon>
        <taxon>Tremellomycetes</taxon>
        <taxon>Cystofilobasidiales</taxon>
        <taxon>Mrakiaceae</taxon>
        <taxon>Phaffia</taxon>
    </lineage>
</organism>
<evidence type="ECO:0000313" key="2">
    <source>
        <dbReference type="EMBL" id="CED82354.1"/>
    </source>
</evidence>
<reference evidence="2" key="1">
    <citation type="submission" date="2014-08" db="EMBL/GenBank/DDBJ databases">
        <authorList>
            <person name="Sharma Rahul"/>
            <person name="Thines Marco"/>
        </authorList>
    </citation>
    <scope>NUCLEOTIDE SEQUENCE</scope>
</reference>
<feature type="compositionally biased region" description="Low complexity" evidence="1">
    <location>
        <begin position="7"/>
        <end position="29"/>
    </location>
</feature>
<accession>A0A0F7SNV1</accession>
<feature type="compositionally biased region" description="Acidic residues" evidence="1">
    <location>
        <begin position="208"/>
        <end position="226"/>
    </location>
</feature>